<evidence type="ECO:0000256" key="4">
    <source>
        <dbReference type="ARBA" id="ARBA00022989"/>
    </source>
</evidence>
<keyword evidence="2" id="KW-1003">Cell membrane</keyword>
<evidence type="ECO:0000256" key="6">
    <source>
        <dbReference type="SAM" id="Phobius"/>
    </source>
</evidence>
<dbReference type="CDD" id="cd06580">
    <property type="entry name" value="TM_PBP1_transp_TpRbsC_like"/>
    <property type="match status" value="1"/>
</dbReference>
<feature type="transmembrane region" description="Helical" evidence="6">
    <location>
        <begin position="162"/>
        <end position="180"/>
    </location>
</feature>
<dbReference type="EMBL" id="QGGY01000006">
    <property type="protein sequence ID" value="PWJ75455.1"/>
    <property type="molecule type" value="Genomic_DNA"/>
</dbReference>
<comment type="caution">
    <text evidence="7">The sequence shown here is derived from an EMBL/GenBank/DDBJ whole genome shotgun (WGS) entry which is preliminary data.</text>
</comment>
<dbReference type="RefSeq" id="WP_109626402.1">
    <property type="nucleotide sequence ID" value="NZ_JANKBI010000004.1"/>
</dbReference>
<evidence type="ECO:0000313" key="8">
    <source>
        <dbReference type="Proteomes" id="UP000245412"/>
    </source>
</evidence>
<feature type="transmembrane region" description="Helical" evidence="6">
    <location>
        <begin position="210"/>
        <end position="228"/>
    </location>
</feature>
<keyword evidence="8" id="KW-1185">Reference proteome</keyword>
<proteinExistence type="predicted"/>
<reference evidence="7 8" key="1">
    <citation type="submission" date="2018-05" db="EMBL/GenBank/DDBJ databases">
        <authorList>
            <person name="Goeker M."/>
            <person name="Huntemann M."/>
            <person name="Clum A."/>
            <person name="Pillay M."/>
            <person name="Palaniappan K."/>
            <person name="Varghese N."/>
            <person name="Mikhailova N."/>
            <person name="Stamatis D."/>
            <person name="Reddy T."/>
            <person name="Daum C."/>
            <person name="Shapiro N."/>
            <person name="Ivanova N."/>
            <person name="Kyrpides N."/>
            <person name="Woyke T."/>
        </authorList>
    </citation>
    <scope>NUCLEOTIDE SEQUENCE [LARGE SCALE GENOMIC DNA]</scope>
    <source>
        <strain evidence="7 8">DSM 26524</strain>
    </source>
</reference>
<feature type="transmembrane region" description="Helical" evidence="6">
    <location>
        <begin position="74"/>
        <end position="92"/>
    </location>
</feature>
<protein>
    <submittedName>
        <fullName evidence="7">Nucleoside ABC transporter membrane protein</fullName>
    </submittedName>
</protein>
<evidence type="ECO:0000256" key="2">
    <source>
        <dbReference type="ARBA" id="ARBA00022475"/>
    </source>
</evidence>
<organism evidence="7 8">
    <name type="scientific">Murimonas intestini</name>
    <dbReference type="NCBI Taxonomy" id="1337051"/>
    <lineage>
        <taxon>Bacteria</taxon>
        <taxon>Bacillati</taxon>
        <taxon>Bacillota</taxon>
        <taxon>Clostridia</taxon>
        <taxon>Lachnospirales</taxon>
        <taxon>Lachnospiraceae</taxon>
        <taxon>Murimonas</taxon>
    </lineage>
</organism>
<accession>A0AB73T3B4</accession>
<comment type="subcellular location">
    <subcellularLocation>
        <location evidence="1">Cell membrane</location>
        <topology evidence="1">Multi-pass membrane protein</topology>
    </subcellularLocation>
</comment>
<dbReference type="AlphaFoldDB" id="A0AB73T3B4"/>
<feature type="transmembrane region" description="Helical" evidence="6">
    <location>
        <begin position="258"/>
        <end position="279"/>
    </location>
</feature>
<feature type="transmembrane region" description="Helical" evidence="6">
    <location>
        <begin position="337"/>
        <end position="357"/>
    </location>
</feature>
<evidence type="ECO:0000256" key="1">
    <source>
        <dbReference type="ARBA" id="ARBA00004651"/>
    </source>
</evidence>
<dbReference type="GO" id="GO:0022857">
    <property type="term" value="F:transmembrane transporter activity"/>
    <property type="evidence" value="ECO:0007669"/>
    <property type="project" value="InterPro"/>
</dbReference>
<feature type="transmembrane region" description="Helical" evidence="6">
    <location>
        <begin position="21"/>
        <end position="39"/>
    </location>
</feature>
<feature type="transmembrane region" description="Helical" evidence="6">
    <location>
        <begin position="99"/>
        <end position="118"/>
    </location>
</feature>
<keyword evidence="5 6" id="KW-0472">Membrane</keyword>
<gene>
    <name evidence="7" type="ORF">C7383_10625</name>
</gene>
<evidence type="ECO:0000256" key="5">
    <source>
        <dbReference type="ARBA" id="ARBA00023136"/>
    </source>
</evidence>
<dbReference type="GO" id="GO:0005886">
    <property type="term" value="C:plasma membrane"/>
    <property type="evidence" value="ECO:0007669"/>
    <property type="project" value="UniProtKB-SubCell"/>
</dbReference>
<evidence type="ECO:0000313" key="7">
    <source>
        <dbReference type="EMBL" id="PWJ75455.1"/>
    </source>
</evidence>
<evidence type="ECO:0000256" key="3">
    <source>
        <dbReference type="ARBA" id="ARBA00022692"/>
    </source>
</evidence>
<dbReference type="PANTHER" id="PTHR47089:SF1">
    <property type="entry name" value="GUANOSINE ABC TRANSPORTER PERMEASE PROTEIN NUPP"/>
    <property type="match status" value="1"/>
</dbReference>
<keyword evidence="4 6" id="KW-1133">Transmembrane helix</keyword>
<dbReference type="PANTHER" id="PTHR47089">
    <property type="entry name" value="ABC TRANSPORTER, PERMEASE PROTEIN"/>
    <property type="match status" value="1"/>
</dbReference>
<dbReference type="Proteomes" id="UP000245412">
    <property type="component" value="Unassembled WGS sequence"/>
</dbReference>
<name>A0AB73T3B4_9FIRM</name>
<dbReference type="Pfam" id="PF02653">
    <property type="entry name" value="BPD_transp_2"/>
    <property type="match status" value="1"/>
</dbReference>
<sequence>MKKLIVKLLGNEKRQSMTIPIFAILVSLVAGAVVLGLLGKNPLSAYMNLLQGSGLWPKASYAGGKNMLTDFTSFLNALTPMLFASLAVAVALKGGLFNIGISGQMLCAGFVTTVVIGYSGLSSGIAKPLVLLLGIVTGALVGGLVGWLKFKFNINEVVSTIMINYIAQYVISFCINTFYVNPVSRQSNPVSKAARLTLMETQVGDLKMDIPLGIILAVIAAFIIRFLFNKTKLGYEIKTVGSSITAARYAGISVGRNMVLTMVISGALAGLAGVTYYLGYFGSIQPKVLPSTGFDAIAVSLLGNSNPIGIIFSSFLITIISKGSTYMSSAAGVEAEIASVITGLILLFSACSAYIAYKVKRAKSSLEEEKILQEKEKTNDRADSGKGAE</sequence>
<feature type="transmembrane region" description="Helical" evidence="6">
    <location>
        <begin position="130"/>
        <end position="150"/>
    </location>
</feature>
<keyword evidence="3 6" id="KW-0812">Transmembrane</keyword>
<dbReference type="InterPro" id="IPR001851">
    <property type="entry name" value="ABC_transp_permease"/>
</dbReference>